<organism evidence="2 3">
    <name type="scientific">Ulvibacterium marinum</name>
    <dbReference type="NCBI Taxonomy" id="2419782"/>
    <lineage>
        <taxon>Bacteria</taxon>
        <taxon>Pseudomonadati</taxon>
        <taxon>Bacteroidota</taxon>
        <taxon>Flavobacteriia</taxon>
        <taxon>Flavobacteriales</taxon>
        <taxon>Flavobacteriaceae</taxon>
        <taxon>Ulvibacterium</taxon>
    </lineage>
</organism>
<dbReference type="GO" id="GO:0004180">
    <property type="term" value="F:carboxypeptidase activity"/>
    <property type="evidence" value="ECO:0007669"/>
    <property type="project" value="UniProtKB-KW"/>
</dbReference>
<keyword evidence="2" id="KW-0645">Protease</keyword>
<keyword evidence="2" id="KW-0121">Carboxypeptidase</keyword>
<evidence type="ECO:0000313" key="3">
    <source>
        <dbReference type="Proteomes" id="UP000276603"/>
    </source>
</evidence>
<keyword evidence="3" id="KW-1185">Reference proteome</keyword>
<gene>
    <name evidence="2" type="ORF">D7Z94_13265</name>
</gene>
<proteinExistence type="predicted"/>
<accession>A0A3B0C487</accession>
<dbReference type="OrthoDB" id="1164701at2"/>
<keyword evidence="1" id="KW-0732">Signal</keyword>
<dbReference type="Gene3D" id="2.60.40.1220">
    <property type="match status" value="1"/>
</dbReference>
<protein>
    <submittedName>
        <fullName evidence="2">Carboxypeptidase-like regulatory domain-containing protein</fullName>
    </submittedName>
</protein>
<dbReference type="Pfam" id="PF13715">
    <property type="entry name" value="CarbopepD_reg_2"/>
    <property type="match status" value="1"/>
</dbReference>
<name>A0A3B0C487_9FLAO</name>
<evidence type="ECO:0000313" key="2">
    <source>
        <dbReference type="EMBL" id="RKN79291.1"/>
    </source>
</evidence>
<evidence type="ECO:0000256" key="1">
    <source>
        <dbReference type="ARBA" id="ARBA00022729"/>
    </source>
</evidence>
<reference evidence="2 3" key="1">
    <citation type="submission" date="2018-10" db="EMBL/GenBank/DDBJ databases">
        <title>Ulvibacterium marinum gen. nov., sp. nov., a novel marine bacterium of the family Flavobacteriaceae, isolated from a culture of the green alga Ulva prolifera.</title>
        <authorList>
            <person name="Zhang Z."/>
        </authorList>
    </citation>
    <scope>NUCLEOTIDE SEQUENCE [LARGE SCALE GENOMIC DNA]</scope>
    <source>
        <strain evidence="2 3">CCMM003</strain>
    </source>
</reference>
<dbReference type="Proteomes" id="UP000276603">
    <property type="component" value="Unassembled WGS sequence"/>
</dbReference>
<dbReference type="InterPro" id="IPR008969">
    <property type="entry name" value="CarboxyPept-like_regulatory"/>
</dbReference>
<dbReference type="Gene3D" id="2.60.40.1120">
    <property type="entry name" value="Carboxypeptidase-like, regulatory domain"/>
    <property type="match status" value="1"/>
</dbReference>
<dbReference type="InterPro" id="IPR014755">
    <property type="entry name" value="Cu-Rt/internalin_Ig-like"/>
</dbReference>
<keyword evidence="2" id="KW-0378">Hydrolase</keyword>
<dbReference type="EMBL" id="RBCJ01000003">
    <property type="protein sequence ID" value="RKN79291.1"/>
    <property type="molecule type" value="Genomic_DNA"/>
</dbReference>
<dbReference type="RefSeq" id="WP_120712102.1">
    <property type="nucleotide sequence ID" value="NZ_RBCJ01000003.1"/>
</dbReference>
<comment type="caution">
    <text evidence="2">The sequence shown here is derived from an EMBL/GenBank/DDBJ whole genome shotgun (WGS) entry which is preliminary data.</text>
</comment>
<sequence length="531" mass="61887">MPKNRATYIVYSVVLLFSWSLLAQDPDYIVGKLIDAKTKDPVVFANIRIKDRALGVITNEDGSFRIPVRYREYGDIVEISSMGYKTREIPIANLMEGTLNRIRLNPDTIVLDEAIVKAKGKRRNYSANAIVKMAIEAIGENYPIRSFSIVGYYRDYQRKNGAYLNLNEAILEVFDQGFDQDDFGTSEVQLLNTKMNEDFQRDTLASQKYDYSTGTKIIDKAYLENYDGNEFTNLRIHDALRNFNVYSYDFVGRLEEDFLTNHKFSKNKETYLADEALYVIDGQGQKPGYRAHAKLYISKTDYAIYKMEYTLYDSTEKNESGIKNKHGHKRKMIFDVVTKYNRIKGKMYLSYISFHNSFRLNLPPIFEMNEVDLSLSESHFVLKFNRPIDPLSAKIKSNYTITFKGAQWEVDKLEVFKDSVKVYPDLKEGTLAKTMREIDVAAKKRSFDSELLDIQVRNVKDFEGNSVNVPRVESYQQFREFFVQRVKLDSRAPFDVKFMNKRKPIFKDQPIEESKDDQEYWMNTPLQGKMD</sequence>
<dbReference type="AlphaFoldDB" id="A0A3B0C487"/>
<dbReference type="SUPFAM" id="SSF49464">
    <property type="entry name" value="Carboxypeptidase regulatory domain-like"/>
    <property type="match status" value="1"/>
</dbReference>